<evidence type="ECO:0000313" key="3">
    <source>
        <dbReference type="EMBL" id="OAT08843.1"/>
    </source>
</evidence>
<evidence type="ECO:0000313" key="4">
    <source>
        <dbReference type="Proteomes" id="UP000002038"/>
    </source>
</evidence>
<accession>A0A179UM10</accession>
<dbReference type="RefSeq" id="XP_031578504.1">
    <property type="nucleotide sequence ID" value="XM_031724912.1"/>
</dbReference>
<evidence type="ECO:0000256" key="1">
    <source>
        <dbReference type="SAM" id="MobiDB-lite"/>
    </source>
</evidence>
<protein>
    <submittedName>
        <fullName evidence="3">Uncharacterized protein</fullName>
    </submittedName>
</protein>
<dbReference type="KEGG" id="bgh:BDBG_17126"/>
<dbReference type="EMBL" id="GG657456">
    <property type="protein sequence ID" value="OAT08842.1"/>
    <property type="molecule type" value="Genomic_DNA"/>
</dbReference>
<proteinExistence type="predicted"/>
<dbReference type="EMBL" id="GG657456">
    <property type="protein sequence ID" value="OAT08843.1"/>
    <property type="molecule type" value="Genomic_DNA"/>
</dbReference>
<gene>
    <name evidence="3" type="ORF">BDBG_17126</name>
</gene>
<dbReference type="RefSeq" id="XP_031578503.1">
    <property type="nucleotide sequence ID" value="XM_031724911.1"/>
</dbReference>
<sequence length="101" mass="10894">MAIAFFPFPPLSLLISLWLGCMDLALVRASGRQRMFCENRENMKKEDLPGPSTAHPLEHHKDLLAPGIETKGASGWGPKAANPNNSQLASIPELESAANNG</sequence>
<dbReference type="VEuPathDB" id="FungiDB:BDBG_17126"/>
<feature type="region of interest" description="Disordered" evidence="1">
    <location>
        <begin position="68"/>
        <end position="101"/>
    </location>
</feature>
<keyword evidence="2" id="KW-0732">Signal</keyword>
<keyword evidence="4" id="KW-1185">Reference proteome</keyword>
<feature type="signal peptide" evidence="2">
    <location>
        <begin position="1"/>
        <end position="29"/>
    </location>
</feature>
<feature type="chain" id="PRO_5010068410" evidence="2">
    <location>
        <begin position="30"/>
        <end position="101"/>
    </location>
</feature>
<evidence type="ECO:0000256" key="2">
    <source>
        <dbReference type="SAM" id="SignalP"/>
    </source>
</evidence>
<dbReference type="AlphaFoldDB" id="A0A179UM10"/>
<dbReference type="Proteomes" id="UP000002038">
    <property type="component" value="Unassembled WGS sequence"/>
</dbReference>
<reference evidence="4" key="2">
    <citation type="journal article" date="2015" name="PLoS Genet.">
        <title>The dynamic genome and transcriptome of the human fungal pathogen Blastomyces and close relative Emmonsia.</title>
        <authorList>
            <person name="Munoz J.F."/>
            <person name="Gauthier G.M."/>
            <person name="Desjardins C.A."/>
            <person name="Gallo J.E."/>
            <person name="Holder J."/>
            <person name="Sullivan T.D."/>
            <person name="Marty A.J."/>
            <person name="Carmen J.C."/>
            <person name="Chen Z."/>
            <person name="Ding L."/>
            <person name="Gujja S."/>
            <person name="Magrini V."/>
            <person name="Misas E."/>
            <person name="Mitreva M."/>
            <person name="Priest M."/>
            <person name="Saif S."/>
            <person name="Whiston E.A."/>
            <person name="Young S."/>
            <person name="Zeng Q."/>
            <person name="Goldman W.E."/>
            <person name="Mardis E.R."/>
            <person name="Taylor J.W."/>
            <person name="McEwen J.G."/>
            <person name="Clay O.K."/>
            <person name="Klein B.S."/>
            <person name="Cuomo C.A."/>
        </authorList>
    </citation>
    <scope>NUCLEOTIDE SEQUENCE [LARGE SCALE GENOMIC DNA]</scope>
    <source>
        <strain evidence="4">SLH14081</strain>
    </source>
</reference>
<organism evidence="3 4">
    <name type="scientific">Blastomyces gilchristii (strain SLH14081)</name>
    <name type="common">Blastomyces dermatitidis</name>
    <dbReference type="NCBI Taxonomy" id="559298"/>
    <lineage>
        <taxon>Eukaryota</taxon>
        <taxon>Fungi</taxon>
        <taxon>Dikarya</taxon>
        <taxon>Ascomycota</taxon>
        <taxon>Pezizomycotina</taxon>
        <taxon>Eurotiomycetes</taxon>
        <taxon>Eurotiomycetidae</taxon>
        <taxon>Onygenales</taxon>
        <taxon>Ajellomycetaceae</taxon>
        <taxon>Blastomyces</taxon>
    </lineage>
</organism>
<reference evidence="3" key="1">
    <citation type="submission" date="2009-02" db="EMBL/GenBank/DDBJ databases">
        <title>The Genome Sequence of Blastomyces dermatitidis strain SLH14081.</title>
        <authorList>
            <consortium name="The Broad Institute Genome Sequencing Platform"/>
            <consortium name="Broad Institute Microbial Sequencing Center."/>
            <person name="Champion M."/>
            <person name="Cuomo C."/>
            <person name="Ma L.-J."/>
            <person name="Henn M.R."/>
            <person name="Klein B."/>
            <person name="Goldman B."/>
            <person name="Young S."/>
            <person name="Kodira C.D."/>
            <person name="Zeng Q."/>
            <person name="Koehrsen M."/>
            <person name="Alvarado L."/>
            <person name="Berlin A.M."/>
            <person name="Heiman D.I."/>
            <person name="Hepburn T.A."/>
            <person name="Saif S."/>
            <person name="Shea T.D."/>
            <person name="Shenoy N."/>
            <person name="Sykes S."/>
            <person name="Galagan J."/>
            <person name="Nusbaum C."/>
            <person name="Birren B."/>
        </authorList>
    </citation>
    <scope>NUCLEOTIDE SEQUENCE</scope>
    <source>
        <strain evidence="3">SLH14081</strain>
    </source>
</reference>
<name>A0A179UM10_BLAGS</name>
<dbReference type="GeneID" id="42528946"/>